<dbReference type="Proteomes" id="UP001295794">
    <property type="component" value="Unassembled WGS sequence"/>
</dbReference>
<evidence type="ECO:0000256" key="1">
    <source>
        <dbReference type="SAM" id="SignalP"/>
    </source>
</evidence>
<reference evidence="2" key="1">
    <citation type="submission" date="2023-11" db="EMBL/GenBank/DDBJ databases">
        <authorList>
            <person name="De Vega J J."/>
            <person name="De Vega J J."/>
        </authorList>
    </citation>
    <scope>NUCLEOTIDE SEQUENCE</scope>
</reference>
<organism evidence="2 3">
    <name type="scientific">Mycena citricolor</name>
    <dbReference type="NCBI Taxonomy" id="2018698"/>
    <lineage>
        <taxon>Eukaryota</taxon>
        <taxon>Fungi</taxon>
        <taxon>Dikarya</taxon>
        <taxon>Basidiomycota</taxon>
        <taxon>Agaricomycotina</taxon>
        <taxon>Agaricomycetes</taxon>
        <taxon>Agaricomycetidae</taxon>
        <taxon>Agaricales</taxon>
        <taxon>Marasmiineae</taxon>
        <taxon>Mycenaceae</taxon>
        <taxon>Mycena</taxon>
    </lineage>
</organism>
<comment type="caution">
    <text evidence="2">The sequence shown here is derived from an EMBL/GenBank/DDBJ whole genome shotgun (WGS) entry which is preliminary data.</text>
</comment>
<accession>A0AAD2HTW6</accession>
<evidence type="ECO:0000313" key="3">
    <source>
        <dbReference type="Proteomes" id="UP001295794"/>
    </source>
</evidence>
<protein>
    <recommendedName>
        <fullName evidence="4">Phytase-like domain-containing protein</fullName>
    </recommendedName>
</protein>
<sequence length="356" mass="38664">MFTQLVALTLGALSFASAAPSRQQLFSDASCGTEFAAPTHKAKHPDGFNNGPRPGTYEITAPKFGSALLHTYRVGEPLVLSRALLFPGPYGQYELDLTDENTMRLKHLGHNTAVVVDEDRFISTASQSRPHEFTLEAGDDEGHYVVQSAQGRTRGLVWTLNPGDTALMSRIVLAPFRGQPSQYFQFSAVERSVLGLEHLAAHTGLRAPVASPFSKAGPVSSGTYRIIDGRFGGLVRSYNVGQTAYTTIGRDFPGDFGAWIVVGDELMGYTIVNAGHRLPLVLTDSKNLAPIPGRMPARFRFVSRSQGRVSVALLDGEGVWGVDSSNGPMHASIEIQSEKRGEIMQEFTFAPMDNMF</sequence>
<dbReference type="AlphaFoldDB" id="A0AAD2HTW6"/>
<feature type="chain" id="PRO_5042220088" description="Phytase-like domain-containing protein" evidence="1">
    <location>
        <begin position="19"/>
        <end position="356"/>
    </location>
</feature>
<dbReference type="EMBL" id="CAVNYO010000448">
    <property type="protein sequence ID" value="CAK5282179.1"/>
    <property type="molecule type" value="Genomic_DNA"/>
</dbReference>
<feature type="signal peptide" evidence="1">
    <location>
        <begin position="1"/>
        <end position="18"/>
    </location>
</feature>
<keyword evidence="3" id="KW-1185">Reference proteome</keyword>
<gene>
    <name evidence="2" type="ORF">MYCIT1_LOCUS33711</name>
</gene>
<name>A0AAD2HTW6_9AGAR</name>
<evidence type="ECO:0000313" key="2">
    <source>
        <dbReference type="EMBL" id="CAK5282179.1"/>
    </source>
</evidence>
<evidence type="ECO:0008006" key="4">
    <source>
        <dbReference type="Google" id="ProtNLM"/>
    </source>
</evidence>
<keyword evidence="1" id="KW-0732">Signal</keyword>
<proteinExistence type="predicted"/>